<evidence type="ECO:0000256" key="3">
    <source>
        <dbReference type="SAM" id="MobiDB-lite"/>
    </source>
</evidence>
<feature type="transmembrane region" description="Helical" evidence="4">
    <location>
        <begin position="62"/>
        <end position="81"/>
    </location>
</feature>
<feature type="transmembrane region" description="Helical" evidence="4">
    <location>
        <begin position="37"/>
        <end position="56"/>
    </location>
</feature>
<evidence type="ECO:0000259" key="5">
    <source>
        <dbReference type="PROSITE" id="PS50109"/>
    </source>
</evidence>
<dbReference type="AlphaFoldDB" id="A0A8S1Q0G3"/>
<dbReference type="InterPro" id="IPR003594">
    <property type="entry name" value="HATPase_dom"/>
</dbReference>
<keyword evidence="1 2" id="KW-0597">Phosphoprotein</keyword>
<dbReference type="Proteomes" id="UP000688137">
    <property type="component" value="Unassembled WGS sequence"/>
</dbReference>
<evidence type="ECO:0000256" key="4">
    <source>
        <dbReference type="SAM" id="Phobius"/>
    </source>
</evidence>
<evidence type="ECO:0000259" key="6">
    <source>
        <dbReference type="PROSITE" id="PS50110"/>
    </source>
</evidence>
<keyword evidence="4" id="KW-0472">Membrane</keyword>
<dbReference type="InterPro" id="IPR005467">
    <property type="entry name" value="His_kinase_dom"/>
</dbReference>
<dbReference type="PANTHER" id="PTHR43719:SF28">
    <property type="entry name" value="PEROXIDE STRESS-ACTIVATED HISTIDINE KINASE MAK1-RELATED"/>
    <property type="match status" value="1"/>
</dbReference>
<feature type="modified residue" description="4-aspartylphosphate" evidence="2">
    <location>
        <position position="837"/>
    </location>
</feature>
<feature type="region of interest" description="Disordered" evidence="3">
    <location>
        <begin position="352"/>
        <end position="380"/>
    </location>
</feature>
<dbReference type="SMART" id="SM00448">
    <property type="entry name" value="REC"/>
    <property type="match status" value="1"/>
</dbReference>
<dbReference type="SMART" id="SM00387">
    <property type="entry name" value="HATPase_c"/>
    <property type="match status" value="1"/>
</dbReference>
<comment type="caution">
    <text evidence="7">The sequence shown here is derived from an EMBL/GenBank/DDBJ whole genome shotgun (WGS) entry which is preliminary data.</text>
</comment>
<feature type="domain" description="Histidine kinase" evidence="5">
    <location>
        <begin position="474"/>
        <end position="714"/>
    </location>
</feature>
<dbReference type="Pfam" id="PF02518">
    <property type="entry name" value="HATPase_c"/>
    <property type="match status" value="1"/>
</dbReference>
<gene>
    <name evidence="7" type="ORF">PPRIM_AZ9-3.1.T1380025</name>
</gene>
<protein>
    <submittedName>
        <fullName evidence="7">Uncharacterized protein</fullName>
    </submittedName>
</protein>
<dbReference type="OMA" id="CKIVLIV"/>
<evidence type="ECO:0000256" key="2">
    <source>
        <dbReference type="PROSITE-ProRule" id="PRU00169"/>
    </source>
</evidence>
<dbReference type="InterPro" id="IPR001789">
    <property type="entry name" value="Sig_transdc_resp-reg_receiver"/>
</dbReference>
<keyword evidence="4" id="KW-0812">Transmembrane</keyword>
<evidence type="ECO:0000313" key="7">
    <source>
        <dbReference type="EMBL" id="CAD8108721.1"/>
    </source>
</evidence>
<keyword evidence="4" id="KW-1133">Transmembrane helix</keyword>
<reference evidence="7" key="1">
    <citation type="submission" date="2021-01" db="EMBL/GenBank/DDBJ databases">
        <authorList>
            <consortium name="Genoscope - CEA"/>
            <person name="William W."/>
        </authorList>
    </citation>
    <scope>NUCLEOTIDE SEQUENCE</scope>
</reference>
<name>A0A8S1Q0G3_PARPR</name>
<dbReference type="PANTHER" id="PTHR43719">
    <property type="entry name" value="TWO-COMPONENT HISTIDINE KINASE"/>
    <property type="match status" value="1"/>
</dbReference>
<feature type="compositionally biased region" description="Polar residues" evidence="3">
    <location>
        <begin position="368"/>
        <end position="380"/>
    </location>
</feature>
<keyword evidence="8" id="KW-1185">Reference proteome</keyword>
<evidence type="ECO:0000256" key="1">
    <source>
        <dbReference type="ARBA" id="ARBA00022553"/>
    </source>
</evidence>
<dbReference type="InterPro" id="IPR050956">
    <property type="entry name" value="2C_system_His_kinase"/>
</dbReference>
<dbReference type="EMBL" id="CAJJDM010000142">
    <property type="protein sequence ID" value="CAD8108721.1"/>
    <property type="molecule type" value="Genomic_DNA"/>
</dbReference>
<proteinExistence type="predicted"/>
<dbReference type="CDD" id="cd17546">
    <property type="entry name" value="REC_hyHK_CKI1_RcsC-like"/>
    <property type="match status" value="1"/>
</dbReference>
<dbReference type="PROSITE" id="PS50109">
    <property type="entry name" value="HIS_KIN"/>
    <property type="match status" value="1"/>
</dbReference>
<feature type="transmembrane region" description="Helical" evidence="4">
    <location>
        <begin position="150"/>
        <end position="171"/>
    </location>
</feature>
<accession>A0A8S1Q0G3</accession>
<feature type="transmembrane region" description="Helical" evidence="4">
    <location>
        <begin position="117"/>
        <end position="143"/>
    </location>
</feature>
<dbReference type="PROSITE" id="PS50110">
    <property type="entry name" value="RESPONSE_REGULATORY"/>
    <property type="match status" value="1"/>
</dbReference>
<sequence length="909" mass="106259">MLKCQSLYKAILKYLKTFKNQQYQSWKWHNYTQWADLSFRPLIIMQIIFITIKLLIVANNQLLWIIFGIQIFIHLILFFCLPKFLYKESYFLQLVPLIQQECFCVLCYFLLDESYIMFYTTICIIFQSMYSTILWKVFAIIIFLIQTILLLDLSSFEGLYFTITLLFMQIIRKELQQMQHFLNLQALFLIIDSTPQAMCIAHKDKNWLLYSNKVFDNLAYKLESTNQSETDQSPEKTATNNSTKNQLTFLQNLQLDELNNNNQKFVQFDFDDDDLYFDDQYKIKNVNYSKDKNSIQYSKAFSFEIPTDRPKNHVQFQKFFQSFKNPEDESIIKKTFTSDVTMKIEVNNPPQFHLLSSAGKKSPRKKSNLPNKISKQNINMTPSRKVSADQLLNSKEYRNSGHKQSLLDGEMNLVNKTKPVYVHKMKFLINVLENCRFFDNDDELQIYFIHEVNQILLRAKLKKLESIKKNLLRSISHELLTNLNAVFGYIKQSQHKLLTQESCHLQLEQALSYTKLQQYKIYDFFDYRDILEDSFQLKSDKFDINTVILECVDLFKNQIERKSLLINVELPETSYIISGDRQRLCQVLLNLIGNSIRFTFKGGITIIVQKQEYIESMEGIDVNSANLQDNNLLEVQVNDTGIGMTENELSILRKKLHLTDEDEKVSKHSVGIGLGLSVSKQIIKLMAPKNQNYLSVESIKDEGTRFNFLLKYNEEQNLNSNFLQKSNNHTVPYVDAQSTQQVRVMNYNKCNNLQITEKQGQSELQLDVLINQCNCKIVLIVDDEQFNVDVLSHMVKQLGFDIDFAFNGKQAIEKVQTQLLKRCNQQSCIGYNCILMDINMPMMSGWETVQRIRQIENEIHLCRTIPVVAVTGFCSIKDQQKSINEGFNSVLIKPATKEKLIDTFNRLSI</sequence>
<dbReference type="Pfam" id="PF00072">
    <property type="entry name" value="Response_reg"/>
    <property type="match status" value="1"/>
</dbReference>
<evidence type="ECO:0000313" key="8">
    <source>
        <dbReference type="Proteomes" id="UP000688137"/>
    </source>
</evidence>
<feature type="domain" description="Response regulatory" evidence="6">
    <location>
        <begin position="777"/>
        <end position="908"/>
    </location>
</feature>
<dbReference type="GO" id="GO:0000160">
    <property type="term" value="P:phosphorelay signal transduction system"/>
    <property type="evidence" value="ECO:0007669"/>
    <property type="project" value="InterPro"/>
</dbReference>
<organism evidence="7 8">
    <name type="scientific">Paramecium primaurelia</name>
    <dbReference type="NCBI Taxonomy" id="5886"/>
    <lineage>
        <taxon>Eukaryota</taxon>
        <taxon>Sar</taxon>
        <taxon>Alveolata</taxon>
        <taxon>Ciliophora</taxon>
        <taxon>Intramacronucleata</taxon>
        <taxon>Oligohymenophorea</taxon>
        <taxon>Peniculida</taxon>
        <taxon>Parameciidae</taxon>
        <taxon>Paramecium</taxon>
    </lineage>
</organism>